<dbReference type="GO" id="GO:0060271">
    <property type="term" value="P:cilium assembly"/>
    <property type="evidence" value="ECO:0007669"/>
    <property type="project" value="TreeGrafter"/>
</dbReference>
<comment type="function">
    <text evidence="11">Transmembrane component of the tectonic-like complex, a complex localized at the transition zone of primary cilia and acting as a barrier that prevents diffusion of transmembrane proteins between the cilia and plasma membranes. Required for ciliogenesis and sonic hedgehog/SHH signaling.</text>
</comment>
<keyword evidence="6 12" id="KW-1133">Transmembrane helix</keyword>
<evidence type="ECO:0000256" key="10">
    <source>
        <dbReference type="ARBA" id="ARBA00023273"/>
    </source>
</evidence>
<comment type="subcellular location">
    <subcellularLocation>
        <location evidence="1">Cell projection</location>
        <location evidence="1">Cilium membrane</location>
        <topology evidence="1">Multi-pass membrane protein</topology>
    </subcellularLocation>
</comment>
<dbReference type="EMBL" id="ML005005">
    <property type="protein sequence ID" value="RKP20940.1"/>
    <property type="molecule type" value="Genomic_DNA"/>
</dbReference>
<keyword evidence="7" id="KW-0969">Cilium</keyword>
<gene>
    <name evidence="13" type="ORF">ROZALSC1DRAFT_20946</name>
</gene>
<evidence type="ECO:0000256" key="5">
    <source>
        <dbReference type="ARBA" id="ARBA00022692"/>
    </source>
</evidence>
<keyword evidence="9" id="KW-0325">Glycoprotein</keyword>
<dbReference type="Proteomes" id="UP000281549">
    <property type="component" value="Unassembled WGS sequence"/>
</dbReference>
<dbReference type="PANTHER" id="PTHR14605">
    <property type="entry name" value="CHST5 PROTEIN"/>
    <property type="match status" value="1"/>
</dbReference>
<evidence type="ECO:0000256" key="11">
    <source>
        <dbReference type="ARBA" id="ARBA00024803"/>
    </source>
</evidence>
<evidence type="ECO:0000313" key="13">
    <source>
        <dbReference type="EMBL" id="RKP20940.1"/>
    </source>
</evidence>
<sequence>MLIPVYCKSYSQIYKIRLCSIDFLFVLIFLACSIVVTVFINLSSPNFIIEHGVYYEKPSIVFHGQVYAELFGSFQNGLRMAQCSNIPNLNSGNTRTVNVNITQSSGDNWDITLTVPLQASESVNAFQLALSLQLGLNV</sequence>
<evidence type="ECO:0000256" key="3">
    <source>
        <dbReference type="ARBA" id="ARBA00015087"/>
    </source>
</evidence>
<keyword evidence="5 12" id="KW-0812">Transmembrane</keyword>
<feature type="transmembrane region" description="Helical" evidence="12">
    <location>
        <begin position="21"/>
        <end position="42"/>
    </location>
</feature>
<evidence type="ECO:0000256" key="6">
    <source>
        <dbReference type="ARBA" id="ARBA00022989"/>
    </source>
</evidence>
<proteinExistence type="inferred from homology"/>
<organism evidence="13 14">
    <name type="scientific">Rozella allomycis (strain CSF55)</name>
    <dbReference type="NCBI Taxonomy" id="988480"/>
    <lineage>
        <taxon>Eukaryota</taxon>
        <taxon>Fungi</taxon>
        <taxon>Fungi incertae sedis</taxon>
        <taxon>Cryptomycota</taxon>
        <taxon>Cryptomycota incertae sedis</taxon>
        <taxon>Rozella</taxon>
    </lineage>
</organism>
<evidence type="ECO:0000256" key="4">
    <source>
        <dbReference type="ARBA" id="ARBA00022475"/>
    </source>
</evidence>
<dbReference type="AlphaFoldDB" id="A0A4P9YQE3"/>
<comment type="similarity">
    <text evidence="2">Belongs to the TMEM231 family.</text>
</comment>
<evidence type="ECO:0000256" key="1">
    <source>
        <dbReference type="ARBA" id="ARBA00004272"/>
    </source>
</evidence>
<accession>A0A4P9YQE3</accession>
<keyword evidence="8 12" id="KW-0472">Membrane</keyword>
<dbReference type="Pfam" id="PF10149">
    <property type="entry name" value="TM231"/>
    <property type="match status" value="1"/>
</dbReference>
<evidence type="ECO:0000256" key="12">
    <source>
        <dbReference type="SAM" id="Phobius"/>
    </source>
</evidence>
<keyword evidence="4" id="KW-1003">Cell membrane</keyword>
<evidence type="ECO:0000313" key="14">
    <source>
        <dbReference type="Proteomes" id="UP000281549"/>
    </source>
</evidence>
<protein>
    <recommendedName>
        <fullName evidence="3">Transmembrane protein 231</fullName>
    </recommendedName>
</protein>
<dbReference type="GO" id="GO:0035869">
    <property type="term" value="C:ciliary transition zone"/>
    <property type="evidence" value="ECO:0007669"/>
    <property type="project" value="TreeGrafter"/>
</dbReference>
<dbReference type="PANTHER" id="PTHR14605:SF1">
    <property type="entry name" value="TRANSMEMBRANE PROTEIN 231"/>
    <property type="match status" value="1"/>
</dbReference>
<dbReference type="GO" id="GO:0032880">
    <property type="term" value="P:regulation of protein localization"/>
    <property type="evidence" value="ECO:0007669"/>
    <property type="project" value="TreeGrafter"/>
</dbReference>
<name>A0A4P9YQE3_ROZAC</name>
<reference evidence="14" key="1">
    <citation type="journal article" date="2018" name="Nat. Microbiol.">
        <title>Leveraging single-cell genomics to expand the fungal tree of life.</title>
        <authorList>
            <person name="Ahrendt S.R."/>
            <person name="Quandt C.A."/>
            <person name="Ciobanu D."/>
            <person name="Clum A."/>
            <person name="Salamov A."/>
            <person name="Andreopoulos B."/>
            <person name="Cheng J.F."/>
            <person name="Woyke T."/>
            <person name="Pelin A."/>
            <person name="Henrissat B."/>
            <person name="Reynolds N.K."/>
            <person name="Benny G.L."/>
            <person name="Smith M.E."/>
            <person name="James T.Y."/>
            <person name="Grigoriev I.V."/>
        </authorList>
    </citation>
    <scope>NUCLEOTIDE SEQUENCE [LARGE SCALE GENOMIC DNA]</scope>
    <source>
        <strain evidence="14">CSF55</strain>
    </source>
</reference>
<evidence type="ECO:0000256" key="2">
    <source>
        <dbReference type="ARBA" id="ARBA00009082"/>
    </source>
</evidence>
<dbReference type="InterPro" id="IPR019306">
    <property type="entry name" value="TMEM231"/>
</dbReference>
<dbReference type="GO" id="GO:0060170">
    <property type="term" value="C:ciliary membrane"/>
    <property type="evidence" value="ECO:0007669"/>
    <property type="project" value="UniProtKB-SubCell"/>
</dbReference>
<evidence type="ECO:0000256" key="9">
    <source>
        <dbReference type="ARBA" id="ARBA00023180"/>
    </source>
</evidence>
<keyword evidence="10" id="KW-0966">Cell projection</keyword>
<evidence type="ECO:0000256" key="7">
    <source>
        <dbReference type="ARBA" id="ARBA00023069"/>
    </source>
</evidence>
<evidence type="ECO:0000256" key="8">
    <source>
        <dbReference type="ARBA" id="ARBA00023136"/>
    </source>
</evidence>